<dbReference type="EMBL" id="BONJ01000030">
    <property type="protein sequence ID" value="GIG17238.1"/>
    <property type="molecule type" value="Genomic_DNA"/>
</dbReference>
<accession>A0A8J3PIB0</accession>
<dbReference type="Proteomes" id="UP000660339">
    <property type="component" value="Unassembled WGS sequence"/>
</dbReference>
<proteinExistence type="predicted"/>
<reference evidence="1" key="1">
    <citation type="submission" date="2021-01" db="EMBL/GenBank/DDBJ databases">
        <title>Whole genome shotgun sequence of Catellatospora methionotrophica NBRC 14553.</title>
        <authorList>
            <person name="Komaki H."/>
            <person name="Tamura T."/>
        </authorList>
    </citation>
    <scope>NUCLEOTIDE SEQUENCE</scope>
    <source>
        <strain evidence="1">NBRC 14553</strain>
    </source>
</reference>
<name>A0A8J3PIB0_9ACTN</name>
<dbReference type="AlphaFoldDB" id="A0A8J3PIB0"/>
<organism evidence="1 2">
    <name type="scientific">Catellatospora methionotrophica</name>
    <dbReference type="NCBI Taxonomy" id="121620"/>
    <lineage>
        <taxon>Bacteria</taxon>
        <taxon>Bacillati</taxon>
        <taxon>Actinomycetota</taxon>
        <taxon>Actinomycetes</taxon>
        <taxon>Micromonosporales</taxon>
        <taxon>Micromonosporaceae</taxon>
        <taxon>Catellatospora</taxon>
    </lineage>
</organism>
<keyword evidence="2" id="KW-1185">Reference proteome</keyword>
<evidence type="ECO:0000313" key="2">
    <source>
        <dbReference type="Proteomes" id="UP000660339"/>
    </source>
</evidence>
<evidence type="ECO:0000313" key="1">
    <source>
        <dbReference type="EMBL" id="GIG17238.1"/>
    </source>
</evidence>
<protein>
    <submittedName>
        <fullName evidence="1">Uncharacterized protein</fullName>
    </submittedName>
</protein>
<sequence>MTTPATAQPAAVAAAHCYLTAADSMLRGHGPVGSAAVSEGWWPKACACLIRLALETAIDAYWQRMNPAVAQYGSGRTKLLLLRNRCERTLTRQATFAWTTLSRAAHHHYYETAPSVTELRHLHGSVLDILARL</sequence>
<gene>
    <name evidence="1" type="ORF">Cme02nite_55700</name>
</gene>
<dbReference type="RefSeq" id="WP_166380927.1">
    <property type="nucleotide sequence ID" value="NZ_BAAATT010000030.1"/>
</dbReference>
<comment type="caution">
    <text evidence="1">The sequence shown here is derived from an EMBL/GenBank/DDBJ whole genome shotgun (WGS) entry which is preliminary data.</text>
</comment>